<feature type="region of interest" description="Disordered" evidence="1">
    <location>
        <begin position="1"/>
        <end position="98"/>
    </location>
</feature>
<gene>
    <name evidence="4" type="ordered locus">Jden_1829</name>
</gene>
<name>C7QZH4_JONDD</name>
<feature type="transmembrane region" description="Helical" evidence="2">
    <location>
        <begin position="133"/>
        <end position="155"/>
    </location>
</feature>
<feature type="transmembrane region" description="Helical" evidence="2">
    <location>
        <begin position="273"/>
        <end position="294"/>
    </location>
</feature>
<dbReference type="STRING" id="471856.Jden_1829"/>
<dbReference type="Pfam" id="PF10110">
    <property type="entry name" value="GPDPase_memb"/>
    <property type="match status" value="1"/>
</dbReference>
<sequence length="414" mass="44172">MTEPQDTTPTPPSPGEPPHNQFAPPAPSQGTPPPPNGTTPPPAQPAAPQPQYGQYAPPGGTQPQYGQPDNNPQQPPLPQYGQAAYGQQPMPYNQLPSAPSYAPRQGIIPLRPLGLGGIFDGAFQAVRRAPGALLGLTLVIVAVFSIIGAAIGYILTPWVNRTFFGGISTFDAGTDPTFEMFSMGPGSFSITYLVAMAAGVSTYIASAAIIAAIGQLIINKPAPIGATWDRVRGRFWAILGVAFAVGLIIILPWVLLVLAIIAAENTGVGSNAFGGFLLAASIIGLLIWTMYASIRWLYAPMALLLEEQSVTGAMRRSWDLVKGSWWRTFGIYLLASVVVQFIISTVGGFVELIRGFTLGYDFDTDFLALGSYLVIQIVVNTLAIAFLSSVMAMMYIDTRIRKEALDVQLAQAMQ</sequence>
<dbReference type="HOGENOM" id="CLU_036814_0_1_11"/>
<dbReference type="PANTHER" id="PTHR33133">
    <property type="entry name" value="OS08G0107100 PROTEIN-RELATED"/>
    <property type="match status" value="1"/>
</dbReference>
<dbReference type="eggNOG" id="COG5164">
    <property type="taxonomic scope" value="Bacteria"/>
</dbReference>
<proteinExistence type="predicted"/>
<feature type="transmembrane region" description="Helical" evidence="2">
    <location>
        <begin position="190"/>
        <end position="214"/>
    </location>
</feature>
<feature type="transmembrane region" description="Helical" evidence="2">
    <location>
        <begin position="331"/>
        <end position="353"/>
    </location>
</feature>
<dbReference type="KEGG" id="jde:Jden_1829"/>
<dbReference type="PANTHER" id="PTHR33133:SF1">
    <property type="entry name" value="EXPRESSED PROTEIN-RELATED"/>
    <property type="match status" value="1"/>
</dbReference>
<keyword evidence="2" id="KW-0472">Membrane</keyword>
<evidence type="ECO:0000313" key="5">
    <source>
        <dbReference type="Proteomes" id="UP000000628"/>
    </source>
</evidence>
<accession>C7QZH4</accession>
<reference evidence="4 5" key="1">
    <citation type="journal article" date="2009" name="Stand. Genomic Sci.">
        <title>Complete genome sequence of Jonesia denitrificans type strain (Prevot 55134).</title>
        <authorList>
            <person name="Pukall R."/>
            <person name="Gehrich-Schroter G."/>
            <person name="Lapidus A."/>
            <person name="Nolan M."/>
            <person name="Glavina Del Rio T."/>
            <person name="Lucas S."/>
            <person name="Chen F."/>
            <person name="Tice H."/>
            <person name="Pitluck S."/>
            <person name="Cheng J.F."/>
            <person name="Copeland A."/>
            <person name="Saunders E."/>
            <person name="Brettin T."/>
            <person name="Detter J.C."/>
            <person name="Bruce D."/>
            <person name="Goodwin L."/>
            <person name="Pati A."/>
            <person name="Ivanova N."/>
            <person name="Mavromatis K."/>
            <person name="Ovchinnikova G."/>
            <person name="Chen A."/>
            <person name="Palaniappan K."/>
            <person name="Land M."/>
            <person name="Hauser L."/>
            <person name="Chang Y.J."/>
            <person name="Jeffries C.D."/>
            <person name="Chain P."/>
            <person name="Goker M."/>
            <person name="Bristow J."/>
            <person name="Eisen J.A."/>
            <person name="Markowitz V."/>
            <person name="Hugenholtz P."/>
            <person name="Kyrpides N.C."/>
            <person name="Klenk H.P."/>
            <person name="Han C."/>
        </authorList>
    </citation>
    <scope>NUCLEOTIDE SEQUENCE [LARGE SCALE GENOMIC DNA]</scope>
    <source>
        <strain evidence="5">ATCC 14870 / DSM 20603 / BCRC 15368 / CIP 55.134 / JCM 11481 / NBRC 15587 / NCTC 10816 / Prevot 55134</strain>
    </source>
</reference>
<evidence type="ECO:0000259" key="3">
    <source>
        <dbReference type="Pfam" id="PF10110"/>
    </source>
</evidence>
<dbReference type="AlphaFoldDB" id="C7QZH4"/>
<dbReference type="OrthoDB" id="121140at2"/>
<feature type="transmembrane region" description="Helical" evidence="2">
    <location>
        <begin position="235"/>
        <end position="261"/>
    </location>
</feature>
<feature type="compositionally biased region" description="Low complexity" evidence="1">
    <location>
        <begin position="49"/>
        <end position="72"/>
    </location>
</feature>
<keyword evidence="2" id="KW-0812">Transmembrane</keyword>
<protein>
    <recommendedName>
        <fullName evidence="3">Glycerophosphoryl diester phosphodiesterase membrane domain-containing protein</fullName>
    </recommendedName>
</protein>
<dbReference type="RefSeq" id="WP_015772100.1">
    <property type="nucleotide sequence ID" value="NC_013174.1"/>
</dbReference>
<organism evidence="4 5">
    <name type="scientific">Jonesia denitrificans (strain ATCC 14870 / DSM 20603 / BCRC 15368 / CIP 55.134 / JCM 11481 / NBRC 15587 / NCTC 10816 / Prevot 55134)</name>
    <name type="common">Listeria denitrificans</name>
    <dbReference type="NCBI Taxonomy" id="471856"/>
    <lineage>
        <taxon>Bacteria</taxon>
        <taxon>Bacillati</taxon>
        <taxon>Actinomycetota</taxon>
        <taxon>Actinomycetes</taxon>
        <taxon>Micrococcales</taxon>
        <taxon>Jonesiaceae</taxon>
        <taxon>Jonesia</taxon>
    </lineage>
</organism>
<feature type="transmembrane region" description="Helical" evidence="2">
    <location>
        <begin position="373"/>
        <end position="396"/>
    </location>
</feature>
<keyword evidence="5" id="KW-1185">Reference proteome</keyword>
<dbReference type="InterPro" id="IPR018476">
    <property type="entry name" value="GlyceroP-diester-Pdiesterase_M"/>
</dbReference>
<evidence type="ECO:0000313" key="4">
    <source>
        <dbReference type="EMBL" id="ACV09472.1"/>
    </source>
</evidence>
<evidence type="ECO:0000256" key="1">
    <source>
        <dbReference type="SAM" id="MobiDB-lite"/>
    </source>
</evidence>
<keyword evidence="2" id="KW-1133">Transmembrane helix</keyword>
<dbReference type="Proteomes" id="UP000000628">
    <property type="component" value="Chromosome"/>
</dbReference>
<feature type="domain" description="Glycerophosphoryl diester phosphodiesterase membrane" evidence="3">
    <location>
        <begin position="282"/>
        <end position="396"/>
    </location>
</feature>
<dbReference type="EMBL" id="CP001706">
    <property type="protein sequence ID" value="ACV09472.1"/>
    <property type="molecule type" value="Genomic_DNA"/>
</dbReference>
<feature type="compositionally biased region" description="Pro residues" evidence="1">
    <location>
        <begin position="24"/>
        <end position="48"/>
    </location>
</feature>
<evidence type="ECO:0000256" key="2">
    <source>
        <dbReference type="SAM" id="Phobius"/>
    </source>
</evidence>